<feature type="transmembrane region" description="Helical" evidence="7">
    <location>
        <begin position="150"/>
        <end position="171"/>
    </location>
</feature>
<reference evidence="10 11" key="1">
    <citation type="journal article" date="2016" name="Nat. Commun.">
        <title>Thousands of microbial genomes shed light on interconnected biogeochemical processes in an aquifer system.</title>
        <authorList>
            <person name="Anantharaman K."/>
            <person name="Brown C.T."/>
            <person name="Hug L.A."/>
            <person name="Sharon I."/>
            <person name="Castelle C.J."/>
            <person name="Probst A.J."/>
            <person name="Thomas B.C."/>
            <person name="Singh A."/>
            <person name="Wilkins M.J."/>
            <person name="Karaoz U."/>
            <person name="Brodie E.L."/>
            <person name="Williams K.H."/>
            <person name="Hubbard S.S."/>
            <person name="Banfield J.F."/>
        </authorList>
    </citation>
    <scope>NUCLEOTIDE SEQUENCE [LARGE SCALE GENOMIC DNA]</scope>
</reference>
<evidence type="ECO:0000256" key="4">
    <source>
        <dbReference type="ARBA" id="ARBA00022692"/>
    </source>
</evidence>
<dbReference type="GO" id="GO:0006465">
    <property type="term" value="P:signal peptide processing"/>
    <property type="evidence" value="ECO:0007669"/>
    <property type="project" value="TreeGrafter"/>
</dbReference>
<evidence type="ECO:0008006" key="12">
    <source>
        <dbReference type="Google" id="ProtNLM"/>
    </source>
</evidence>
<evidence type="ECO:0000256" key="5">
    <source>
        <dbReference type="ARBA" id="ARBA00022989"/>
    </source>
</evidence>
<evidence type="ECO:0000259" key="8">
    <source>
        <dbReference type="Pfam" id="PF01478"/>
    </source>
</evidence>
<dbReference type="EMBL" id="MFBS01000030">
    <property type="protein sequence ID" value="OGE08915.1"/>
    <property type="molecule type" value="Genomic_DNA"/>
</dbReference>
<feature type="transmembrane region" description="Helical" evidence="7">
    <location>
        <begin position="125"/>
        <end position="144"/>
    </location>
</feature>
<dbReference type="Proteomes" id="UP000179227">
    <property type="component" value="Unassembled WGS sequence"/>
</dbReference>
<protein>
    <recommendedName>
        <fullName evidence="12">Peptidase A24A N-terminal domain-containing protein</fullName>
    </recommendedName>
</protein>
<sequence>MIVYLLIFFILGSAIGSFLNVVSDRVTKGEGILGRSYCDHCKIPLATFDLLPIISFAGLGARCRYCKRKISWQYPIVETATAVLFSLAFFVLTSSGQLTIINLGYWLFLISVLVIVAVVDFKYSLIPTTFVFLASLVALFYAYFLYTPDVFLEHILAAFATSLFFLLIVVLSRGRGMGQGDIVLAFLIGMVLGYRGTAVALFLSFLTGAVVALILIALRKKKFGQTVPFAPFLVFGFLVSLFWWQQIINWYFGMLY</sequence>
<evidence type="ECO:0000256" key="3">
    <source>
        <dbReference type="ARBA" id="ARBA00022475"/>
    </source>
</evidence>
<evidence type="ECO:0000256" key="2">
    <source>
        <dbReference type="ARBA" id="ARBA00005801"/>
    </source>
</evidence>
<evidence type="ECO:0000313" key="10">
    <source>
        <dbReference type="EMBL" id="OGE08915.1"/>
    </source>
</evidence>
<evidence type="ECO:0000256" key="7">
    <source>
        <dbReference type="SAM" id="Phobius"/>
    </source>
</evidence>
<proteinExistence type="inferred from homology"/>
<dbReference type="GO" id="GO:0004190">
    <property type="term" value="F:aspartic-type endopeptidase activity"/>
    <property type="evidence" value="ECO:0007669"/>
    <property type="project" value="InterPro"/>
</dbReference>
<evidence type="ECO:0000313" key="11">
    <source>
        <dbReference type="Proteomes" id="UP000179227"/>
    </source>
</evidence>
<name>A0A1F5HY60_9BACT</name>
<feature type="transmembrane region" description="Helical" evidence="7">
    <location>
        <begin position="200"/>
        <end position="218"/>
    </location>
</feature>
<dbReference type="GO" id="GO:0005886">
    <property type="term" value="C:plasma membrane"/>
    <property type="evidence" value="ECO:0007669"/>
    <property type="project" value="UniProtKB-SubCell"/>
</dbReference>
<comment type="caution">
    <text evidence="10">The sequence shown here is derived from an EMBL/GenBank/DDBJ whole genome shotgun (WGS) entry which is preliminary data.</text>
</comment>
<dbReference type="InterPro" id="IPR010627">
    <property type="entry name" value="Prepilin_pept_A24_N"/>
</dbReference>
<dbReference type="InterPro" id="IPR050882">
    <property type="entry name" value="Prepilin_peptidase/N-MTase"/>
</dbReference>
<feature type="transmembrane region" description="Helical" evidence="7">
    <location>
        <begin position="5"/>
        <end position="23"/>
    </location>
</feature>
<keyword evidence="3" id="KW-1003">Cell membrane</keyword>
<dbReference type="InterPro" id="IPR000045">
    <property type="entry name" value="Prepilin_IV_endopep_pep"/>
</dbReference>
<keyword evidence="5 7" id="KW-1133">Transmembrane helix</keyword>
<gene>
    <name evidence="10" type="ORF">A3A60_01000</name>
</gene>
<feature type="domain" description="Prepilin type IV endopeptidase peptidase" evidence="8">
    <location>
        <begin position="107"/>
        <end position="213"/>
    </location>
</feature>
<dbReference type="Gene3D" id="1.20.120.1220">
    <property type="match status" value="1"/>
</dbReference>
<evidence type="ECO:0000256" key="6">
    <source>
        <dbReference type="ARBA" id="ARBA00023136"/>
    </source>
</evidence>
<feature type="transmembrane region" description="Helical" evidence="7">
    <location>
        <begin position="230"/>
        <end position="252"/>
    </location>
</feature>
<keyword evidence="6 7" id="KW-0472">Membrane</keyword>
<dbReference type="Pfam" id="PF01478">
    <property type="entry name" value="Peptidase_A24"/>
    <property type="match status" value="1"/>
</dbReference>
<dbReference type="STRING" id="1797729.A3A60_01000"/>
<dbReference type="AlphaFoldDB" id="A0A1F5HY60"/>
<keyword evidence="4 7" id="KW-0812">Transmembrane</keyword>
<dbReference type="PANTHER" id="PTHR30487:SF0">
    <property type="entry name" value="PREPILIN LEADER PEPTIDASE_N-METHYLTRANSFERASE-RELATED"/>
    <property type="match status" value="1"/>
</dbReference>
<accession>A0A1F5HY60</accession>
<evidence type="ECO:0000256" key="1">
    <source>
        <dbReference type="ARBA" id="ARBA00004651"/>
    </source>
</evidence>
<comment type="subcellular location">
    <subcellularLocation>
        <location evidence="1">Cell membrane</location>
        <topology evidence="1">Multi-pass membrane protein</topology>
    </subcellularLocation>
</comment>
<evidence type="ECO:0000259" key="9">
    <source>
        <dbReference type="Pfam" id="PF06750"/>
    </source>
</evidence>
<organism evidence="10 11">
    <name type="scientific">Candidatus Curtissbacteria bacterium RIFCSPLOWO2_01_FULL_42_26</name>
    <dbReference type="NCBI Taxonomy" id="1797729"/>
    <lineage>
        <taxon>Bacteria</taxon>
        <taxon>Candidatus Curtissiibacteriota</taxon>
    </lineage>
</organism>
<feature type="domain" description="Prepilin peptidase A24 N-terminal" evidence="9">
    <location>
        <begin position="10"/>
        <end position="90"/>
    </location>
</feature>
<dbReference type="Pfam" id="PF06750">
    <property type="entry name" value="A24_N_bact"/>
    <property type="match status" value="1"/>
</dbReference>
<dbReference type="PANTHER" id="PTHR30487">
    <property type="entry name" value="TYPE 4 PREPILIN-LIKE PROTEINS LEADER PEPTIDE-PROCESSING ENZYME"/>
    <property type="match status" value="1"/>
</dbReference>
<comment type="similarity">
    <text evidence="2">Belongs to the peptidase A24 family.</text>
</comment>
<feature type="transmembrane region" description="Helical" evidence="7">
    <location>
        <begin position="98"/>
        <end position="118"/>
    </location>
</feature>
<feature type="transmembrane region" description="Helical" evidence="7">
    <location>
        <begin position="72"/>
        <end position="92"/>
    </location>
</feature>